<dbReference type="InParanoid" id="A0A5C3P8Q6"/>
<dbReference type="AlphaFoldDB" id="A0A5C3P8Q6"/>
<dbReference type="STRING" id="1314778.A0A5C3P8Q6"/>
<evidence type="ECO:0000313" key="3">
    <source>
        <dbReference type="Proteomes" id="UP000308197"/>
    </source>
</evidence>
<evidence type="ECO:0000256" key="1">
    <source>
        <dbReference type="SAM" id="MobiDB-lite"/>
    </source>
</evidence>
<dbReference type="Proteomes" id="UP000308197">
    <property type="component" value="Unassembled WGS sequence"/>
</dbReference>
<name>A0A5C3P8Q6_9APHY</name>
<accession>A0A5C3P8Q6</accession>
<proteinExistence type="predicted"/>
<gene>
    <name evidence="2" type="ORF">K466DRAFT_588485</name>
</gene>
<protein>
    <submittedName>
        <fullName evidence="2">Uncharacterized protein</fullName>
    </submittedName>
</protein>
<evidence type="ECO:0000313" key="2">
    <source>
        <dbReference type="EMBL" id="TFK84958.1"/>
    </source>
</evidence>
<organism evidence="2 3">
    <name type="scientific">Polyporus arcularius HHB13444</name>
    <dbReference type="NCBI Taxonomy" id="1314778"/>
    <lineage>
        <taxon>Eukaryota</taxon>
        <taxon>Fungi</taxon>
        <taxon>Dikarya</taxon>
        <taxon>Basidiomycota</taxon>
        <taxon>Agaricomycotina</taxon>
        <taxon>Agaricomycetes</taxon>
        <taxon>Polyporales</taxon>
        <taxon>Polyporaceae</taxon>
        <taxon>Polyporus</taxon>
    </lineage>
</organism>
<feature type="compositionally biased region" description="Acidic residues" evidence="1">
    <location>
        <begin position="134"/>
        <end position="145"/>
    </location>
</feature>
<reference evidence="2 3" key="1">
    <citation type="journal article" date="2019" name="Nat. Ecol. Evol.">
        <title>Megaphylogeny resolves global patterns of mushroom evolution.</title>
        <authorList>
            <person name="Varga T."/>
            <person name="Krizsan K."/>
            <person name="Foldi C."/>
            <person name="Dima B."/>
            <person name="Sanchez-Garcia M."/>
            <person name="Sanchez-Ramirez S."/>
            <person name="Szollosi G.J."/>
            <person name="Szarkandi J.G."/>
            <person name="Papp V."/>
            <person name="Albert L."/>
            <person name="Andreopoulos W."/>
            <person name="Angelini C."/>
            <person name="Antonin V."/>
            <person name="Barry K.W."/>
            <person name="Bougher N.L."/>
            <person name="Buchanan P."/>
            <person name="Buyck B."/>
            <person name="Bense V."/>
            <person name="Catcheside P."/>
            <person name="Chovatia M."/>
            <person name="Cooper J."/>
            <person name="Damon W."/>
            <person name="Desjardin D."/>
            <person name="Finy P."/>
            <person name="Geml J."/>
            <person name="Haridas S."/>
            <person name="Hughes K."/>
            <person name="Justo A."/>
            <person name="Karasinski D."/>
            <person name="Kautmanova I."/>
            <person name="Kiss B."/>
            <person name="Kocsube S."/>
            <person name="Kotiranta H."/>
            <person name="LaButti K.M."/>
            <person name="Lechner B.E."/>
            <person name="Liimatainen K."/>
            <person name="Lipzen A."/>
            <person name="Lukacs Z."/>
            <person name="Mihaltcheva S."/>
            <person name="Morgado L.N."/>
            <person name="Niskanen T."/>
            <person name="Noordeloos M.E."/>
            <person name="Ohm R.A."/>
            <person name="Ortiz-Santana B."/>
            <person name="Ovrebo C."/>
            <person name="Racz N."/>
            <person name="Riley R."/>
            <person name="Savchenko A."/>
            <person name="Shiryaev A."/>
            <person name="Soop K."/>
            <person name="Spirin V."/>
            <person name="Szebenyi C."/>
            <person name="Tomsovsky M."/>
            <person name="Tulloss R.E."/>
            <person name="Uehling J."/>
            <person name="Grigoriev I.V."/>
            <person name="Vagvolgyi C."/>
            <person name="Papp T."/>
            <person name="Martin F.M."/>
            <person name="Miettinen O."/>
            <person name="Hibbett D.S."/>
            <person name="Nagy L.G."/>
        </authorList>
    </citation>
    <scope>NUCLEOTIDE SEQUENCE [LARGE SCALE GENOMIC DNA]</scope>
    <source>
        <strain evidence="2 3">HHB13444</strain>
    </source>
</reference>
<dbReference type="EMBL" id="ML211283">
    <property type="protein sequence ID" value="TFK84958.1"/>
    <property type="molecule type" value="Genomic_DNA"/>
</dbReference>
<feature type="region of interest" description="Disordered" evidence="1">
    <location>
        <begin position="82"/>
        <end position="105"/>
    </location>
</feature>
<sequence>MPVPSRGLLLTYTDVGSKLRSSAFEQWHDMEHVWPLLNLPGPLFLSATRWTAADCIAPAHLALYDLATPSAVHDPTYQELIEPDGGYDTDMTSDGEHDGRRAPNRRHSILPDKLELMERRVYEPVAEKSRWDSAIDEGDEEESDGDSIGGPVRGEPGKYMTVVEVEMKKFAEAEFNRWFDEEHIPLLSRVPGWVRSRRFVLKEVLGAYGSGMGCDGDEPGAGDGASERVRKRVLVGGCGGRGREVKEERPPRYLALHEWTSIDAFQSKEFRHATSTPWRMQVLKEDRVLEYRIRVFRVARSWGRFET</sequence>
<feature type="region of interest" description="Disordered" evidence="1">
    <location>
        <begin position="130"/>
        <end position="155"/>
    </location>
</feature>
<feature type="compositionally biased region" description="Acidic residues" evidence="1">
    <location>
        <begin position="82"/>
        <end position="93"/>
    </location>
</feature>
<keyword evidence="3" id="KW-1185">Reference proteome</keyword>